<accession>A0A3N0CDH4</accession>
<feature type="transmembrane region" description="Helical" evidence="1">
    <location>
        <begin position="98"/>
        <end position="116"/>
    </location>
</feature>
<dbReference type="Proteomes" id="UP000267128">
    <property type="component" value="Unassembled WGS sequence"/>
</dbReference>
<gene>
    <name evidence="2" type="ORF">EFK50_18525</name>
</gene>
<organism evidence="2 3">
    <name type="scientific">Nocardioides marmoriginsengisoli</name>
    <dbReference type="NCBI Taxonomy" id="661483"/>
    <lineage>
        <taxon>Bacteria</taxon>
        <taxon>Bacillati</taxon>
        <taxon>Actinomycetota</taxon>
        <taxon>Actinomycetes</taxon>
        <taxon>Propionibacteriales</taxon>
        <taxon>Nocardioidaceae</taxon>
        <taxon>Nocardioides</taxon>
    </lineage>
</organism>
<feature type="transmembrane region" description="Helical" evidence="1">
    <location>
        <begin position="65"/>
        <end position="86"/>
    </location>
</feature>
<keyword evidence="1" id="KW-0472">Membrane</keyword>
<feature type="transmembrane region" description="Helical" evidence="1">
    <location>
        <begin position="6"/>
        <end position="26"/>
    </location>
</feature>
<dbReference type="AlphaFoldDB" id="A0A3N0CDH4"/>
<keyword evidence="1" id="KW-0812">Transmembrane</keyword>
<dbReference type="OrthoDB" id="3749011at2"/>
<name>A0A3N0CDH4_9ACTN</name>
<comment type="caution">
    <text evidence="2">The sequence shown here is derived from an EMBL/GenBank/DDBJ whole genome shotgun (WGS) entry which is preliminary data.</text>
</comment>
<keyword evidence="1" id="KW-1133">Transmembrane helix</keyword>
<protein>
    <submittedName>
        <fullName evidence="2">DUF2306 domain-containing protein</fullName>
    </submittedName>
</protein>
<proteinExistence type="predicted"/>
<evidence type="ECO:0000313" key="2">
    <source>
        <dbReference type="EMBL" id="RNL61349.1"/>
    </source>
</evidence>
<dbReference type="InterPro" id="IPR018750">
    <property type="entry name" value="DUF2306_membrane"/>
</dbReference>
<keyword evidence="3" id="KW-1185">Reference proteome</keyword>
<feature type="transmembrane region" description="Helical" evidence="1">
    <location>
        <begin position="128"/>
        <end position="149"/>
    </location>
</feature>
<evidence type="ECO:0000313" key="3">
    <source>
        <dbReference type="Proteomes" id="UP000267128"/>
    </source>
</evidence>
<dbReference type="EMBL" id="RJSE01000008">
    <property type="protein sequence ID" value="RNL61349.1"/>
    <property type="molecule type" value="Genomic_DNA"/>
</dbReference>
<feature type="transmembrane region" description="Helical" evidence="1">
    <location>
        <begin position="38"/>
        <end position="59"/>
    </location>
</feature>
<dbReference type="Pfam" id="PF10067">
    <property type="entry name" value="DUF2306"/>
    <property type="match status" value="1"/>
</dbReference>
<reference evidence="2 3" key="1">
    <citation type="submission" date="2018-11" db="EMBL/GenBank/DDBJ databases">
        <authorList>
            <person name="Li F."/>
        </authorList>
    </citation>
    <scope>NUCLEOTIDE SEQUENCE [LARGE SCALE GENOMIC DNA]</scope>
    <source>
        <strain evidence="2 3">Gsoil 097</strain>
    </source>
</reference>
<sequence>MHEWNALVATHAVAATLALVIGGANLVRTPRGDRAHRVLGRTWLVVMYFVAGSSFWIQQLRPGNFSWIHGLSTFTLITLTLGWWFARHGNRPAHAGNMIGTYLGLWGAFIGVVAVPSRLVPQAFQDDWWAMSLLVSGIVMVGLGLVLVVTRALQPRLV</sequence>
<evidence type="ECO:0000256" key="1">
    <source>
        <dbReference type="SAM" id="Phobius"/>
    </source>
</evidence>
<dbReference type="RefSeq" id="WP_123229060.1">
    <property type="nucleotide sequence ID" value="NZ_RJSE01000008.1"/>
</dbReference>